<feature type="compositionally biased region" description="Low complexity" evidence="1">
    <location>
        <begin position="103"/>
        <end position="114"/>
    </location>
</feature>
<dbReference type="OrthoDB" id="3010079at2759"/>
<organism evidence="2 3">
    <name type="scientific">Auricularia subglabra (strain TFB-10046 / SS5)</name>
    <name type="common">White-rot fungus</name>
    <name type="synonym">Auricularia delicata (strain TFB10046)</name>
    <dbReference type="NCBI Taxonomy" id="717982"/>
    <lineage>
        <taxon>Eukaryota</taxon>
        <taxon>Fungi</taxon>
        <taxon>Dikarya</taxon>
        <taxon>Basidiomycota</taxon>
        <taxon>Agaricomycotina</taxon>
        <taxon>Agaricomycetes</taxon>
        <taxon>Auriculariales</taxon>
        <taxon>Auriculariaceae</taxon>
        <taxon>Auricularia</taxon>
    </lineage>
</organism>
<name>J0CRY9_AURST</name>
<keyword evidence="3" id="KW-1185">Reference proteome</keyword>
<dbReference type="Proteomes" id="UP000006514">
    <property type="component" value="Unassembled WGS sequence"/>
</dbReference>
<feature type="compositionally biased region" description="Basic and acidic residues" evidence="1">
    <location>
        <begin position="127"/>
        <end position="136"/>
    </location>
</feature>
<feature type="region of interest" description="Disordered" evidence="1">
    <location>
        <begin position="403"/>
        <end position="444"/>
    </location>
</feature>
<dbReference type="InParanoid" id="J0CRY9"/>
<evidence type="ECO:0000256" key="1">
    <source>
        <dbReference type="SAM" id="MobiDB-lite"/>
    </source>
</evidence>
<evidence type="ECO:0000313" key="2">
    <source>
        <dbReference type="EMBL" id="EJD33004.1"/>
    </source>
</evidence>
<protein>
    <submittedName>
        <fullName evidence="2">Uncharacterized protein</fullName>
    </submittedName>
</protein>
<reference evidence="3" key="1">
    <citation type="journal article" date="2012" name="Science">
        <title>The Paleozoic origin of enzymatic lignin decomposition reconstructed from 31 fungal genomes.</title>
        <authorList>
            <person name="Floudas D."/>
            <person name="Binder M."/>
            <person name="Riley R."/>
            <person name="Barry K."/>
            <person name="Blanchette R.A."/>
            <person name="Henrissat B."/>
            <person name="Martinez A.T."/>
            <person name="Otillar R."/>
            <person name="Spatafora J.W."/>
            <person name="Yadav J.S."/>
            <person name="Aerts A."/>
            <person name="Benoit I."/>
            <person name="Boyd A."/>
            <person name="Carlson A."/>
            <person name="Copeland A."/>
            <person name="Coutinho P.M."/>
            <person name="de Vries R.P."/>
            <person name="Ferreira P."/>
            <person name="Findley K."/>
            <person name="Foster B."/>
            <person name="Gaskell J."/>
            <person name="Glotzer D."/>
            <person name="Gorecki P."/>
            <person name="Heitman J."/>
            <person name="Hesse C."/>
            <person name="Hori C."/>
            <person name="Igarashi K."/>
            <person name="Jurgens J.A."/>
            <person name="Kallen N."/>
            <person name="Kersten P."/>
            <person name="Kohler A."/>
            <person name="Kuees U."/>
            <person name="Kumar T.K.A."/>
            <person name="Kuo A."/>
            <person name="LaButti K."/>
            <person name="Larrondo L.F."/>
            <person name="Lindquist E."/>
            <person name="Ling A."/>
            <person name="Lombard V."/>
            <person name="Lucas S."/>
            <person name="Lundell T."/>
            <person name="Martin R."/>
            <person name="McLaughlin D.J."/>
            <person name="Morgenstern I."/>
            <person name="Morin E."/>
            <person name="Murat C."/>
            <person name="Nagy L.G."/>
            <person name="Nolan M."/>
            <person name="Ohm R.A."/>
            <person name="Patyshakuliyeva A."/>
            <person name="Rokas A."/>
            <person name="Ruiz-Duenas F.J."/>
            <person name="Sabat G."/>
            <person name="Salamov A."/>
            <person name="Samejima M."/>
            <person name="Schmutz J."/>
            <person name="Slot J.C."/>
            <person name="St John F."/>
            <person name="Stenlid J."/>
            <person name="Sun H."/>
            <person name="Sun S."/>
            <person name="Syed K."/>
            <person name="Tsang A."/>
            <person name="Wiebenga A."/>
            <person name="Young D."/>
            <person name="Pisabarro A."/>
            <person name="Eastwood D.C."/>
            <person name="Martin F."/>
            <person name="Cullen D."/>
            <person name="Grigoriev I.V."/>
            <person name="Hibbett D.S."/>
        </authorList>
    </citation>
    <scope>NUCLEOTIDE SEQUENCE [LARGE SCALE GENOMIC DNA]</scope>
    <source>
        <strain evidence="3">TFB10046</strain>
    </source>
</reference>
<feature type="compositionally biased region" description="Polar residues" evidence="1">
    <location>
        <begin position="162"/>
        <end position="178"/>
    </location>
</feature>
<sequence length="444" mass="49325">MPWLTHGLSFQRTFQSTIRHTVNHWAGLTGYAIVVTFAGRHPDADHNIAASVHDNQHEFWFDHADLRESLELKLVSQFERVYNGEPVGQDKDNEPLFIPSNTPSSPASPRAGSPNDGPSQQSVAENSRNDAPERSDSPFGLDLASPRPTSPVDEPLDGVNSGIESENTSGIKPTNDSVQDVVEDPPVEHEGERPDLHTDRRSGAVPQIDATETLARNVEILQRGKKLKWAGDDIKFLLKISEDPKWIALISAWVDYELQHVKVKRMKIDTEKRPPVYNAWTRRRHTIPEESELRAFHDQFVCWYISLQPKERALPGQAFDTIAPVKSLAIPDYCEIHQIGGRGLVVLLFGLAWLVKMGDRLPLSQAHKSATVPRLMDEFSELIAHLCSPLVKEKTRRIAGGLPKETAAPIVPMKRGAPAEDKAAPAKRTKANPTASKAKKKGKA</sequence>
<feature type="compositionally biased region" description="Basic and acidic residues" evidence="1">
    <location>
        <begin position="186"/>
        <end position="202"/>
    </location>
</feature>
<dbReference type="EMBL" id="JH688497">
    <property type="protein sequence ID" value="EJD33004.1"/>
    <property type="molecule type" value="Genomic_DNA"/>
</dbReference>
<feature type="compositionally biased region" description="Polar residues" evidence="1">
    <location>
        <begin position="116"/>
        <end position="126"/>
    </location>
</feature>
<accession>J0CRY9</accession>
<gene>
    <name evidence="2" type="ORF">AURDEDRAFT_177910</name>
</gene>
<proteinExistence type="predicted"/>
<dbReference type="KEGG" id="adl:AURDEDRAFT_177910"/>
<feature type="region of interest" description="Disordered" evidence="1">
    <location>
        <begin position="85"/>
        <end position="202"/>
    </location>
</feature>
<dbReference type="AlphaFoldDB" id="J0CRY9"/>
<evidence type="ECO:0000313" key="3">
    <source>
        <dbReference type="Proteomes" id="UP000006514"/>
    </source>
</evidence>